<feature type="domain" description="Phage capsid-like C-terminal" evidence="3">
    <location>
        <begin position="107"/>
        <end position="392"/>
    </location>
</feature>
<name>A0ABQ5R1Y2_9ACTN</name>
<keyword evidence="5" id="KW-1185">Reference proteome</keyword>
<reference evidence="4" key="1">
    <citation type="submission" date="2022-12" db="EMBL/GenBank/DDBJ databases">
        <title>New Phytohabitans aurantiacus sp. RD004123 nov., an actinomycete isolated from soil.</title>
        <authorList>
            <person name="Triningsih D.W."/>
            <person name="Harunari E."/>
            <person name="Igarashi Y."/>
        </authorList>
    </citation>
    <scope>NUCLEOTIDE SEQUENCE</scope>
    <source>
        <strain evidence="4">RD004123</strain>
    </source>
</reference>
<dbReference type="RefSeq" id="WP_281900538.1">
    <property type="nucleotide sequence ID" value="NZ_BSDI01000032.1"/>
</dbReference>
<proteinExistence type="predicted"/>
<accession>A0ABQ5R1Y2</accession>
<evidence type="ECO:0000256" key="2">
    <source>
        <dbReference type="SAM" id="Coils"/>
    </source>
</evidence>
<dbReference type="Pfam" id="PF05065">
    <property type="entry name" value="Phage_capsid"/>
    <property type="match status" value="1"/>
</dbReference>
<evidence type="ECO:0000256" key="1">
    <source>
        <dbReference type="ARBA" id="ARBA00004328"/>
    </source>
</evidence>
<evidence type="ECO:0000313" key="5">
    <source>
        <dbReference type="Proteomes" id="UP001144280"/>
    </source>
</evidence>
<dbReference type="EMBL" id="BSDI01000032">
    <property type="protein sequence ID" value="GLI00313.1"/>
    <property type="molecule type" value="Genomic_DNA"/>
</dbReference>
<evidence type="ECO:0000313" key="4">
    <source>
        <dbReference type="EMBL" id="GLI00313.1"/>
    </source>
</evidence>
<gene>
    <name evidence="4" type="ORF">Pa4123_55890</name>
</gene>
<dbReference type="Proteomes" id="UP001144280">
    <property type="component" value="Unassembled WGS sequence"/>
</dbReference>
<dbReference type="SUPFAM" id="SSF56563">
    <property type="entry name" value="Major capsid protein gp5"/>
    <property type="match status" value="1"/>
</dbReference>
<keyword evidence="2" id="KW-0175">Coiled coil</keyword>
<dbReference type="Gene3D" id="3.30.2320.10">
    <property type="entry name" value="hypothetical protein PF0899 domain"/>
    <property type="match status" value="1"/>
</dbReference>
<feature type="coiled-coil region" evidence="2">
    <location>
        <begin position="24"/>
        <end position="51"/>
    </location>
</feature>
<protein>
    <submittedName>
        <fullName evidence="4">Phage capsid protein</fullName>
    </submittedName>
</protein>
<organism evidence="4 5">
    <name type="scientific">Phytohabitans aurantiacus</name>
    <dbReference type="NCBI Taxonomy" id="3016789"/>
    <lineage>
        <taxon>Bacteria</taxon>
        <taxon>Bacillati</taxon>
        <taxon>Actinomycetota</taxon>
        <taxon>Actinomycetes</taxon>
        <taxon>Micromonosporales</taxon>
        <taxon>Micromonosporaceae</taxon>
    </lineage>
</organism>
<dbReference type="InterPro" id="IPR024455">
    <property type="entry name" value="Phage_capsid"/>
</dbReference>
<sequence length="398" mass="42834">MRTIEEILAALQAIVDAADGRSFTDAEVTEYEALEKELENVRKSNELRARNNAYNTPVNGGPAFIPNRQPDTLDAAFNSYLRTGVPNADISGLRVTNEQGEGTSAAGGYTVPPGFRQKLVEVRKAFGGFASVVDTFDTGNGNPIEYPSLDDTANEGDITAENAAVASGADLVFGTVALGAYKYTSAGAGTNLPLRVPVELLQDSAFDIAGLVARALGTRIARKQASHWVTGTGVGQPKGILAASLTADRDLDTDDAPDYEDLVEFQDLLDEEYDPNARWLMRKSTWSVLRLIVDGNGRPIIQSSTEGISGRPERLLLGKPVVIDEAVPAISTSADTHIMAYGDFRESYVIRRVSNLVVVVNPYSRAANGQVEYTAWERADGNVQNRSSYKILRNASAA</sequence>
<comment type="subcellular location">
    <subcellularLocation>
        <location evidence="1">Virion</location>
    </subcellularLocation>
</comment>
<dbReference type="NCBIfam" id="TIGR01554">
    <property type="entry name" value="major_cap_HK97"/>
    <property type="match status" value="1"/>
</dbReference>
<comment type="caution">
    <text evidence="4">The sequence shown here is derived from an EMBL/GenBank/DDBJ whole genome shotgun (WGS) entry which is preliminary data.</text>
</comment>
<dbReference type="InterPro" id="IPR054612">
    <property type="entry name" value="Phage_capsid-like_C"/>
</dbReference>
<evidence type="ECO:0000259" key="3">
    <source>
        <dbReference type="Pfam" id="PF05065"/>
    </source>
</evidence>